<sequence length="349" mass="38624">MPTSLVTGGTGFIGLHVVKLLLKKGETVHTTVRSLKNAAKCKPLLDLQAQYPGRLSLFEADLLCDGSFHPAMEGCSVVYHIASPFLAPPQIKNGVKECVEPALQGTRNVLESVNQCENVHRVVLTSSIAAMYSDSIEITQMKDSTLTEAYWNDTATETNNPYHYSKVAAEREAWKLHDGQLHKRWDLVVINPGLTLGPPLTTESTSGSLFTIENIFSGQNKQGTPELYYPVVDVRDVAAAHVKAGTSKTATGRYLIAGDRTVGLLEMAEIVRPIHKDPKLLPTRNLPKLMVYLAGPFIGVSRSWVSRNIGIDFKVDNGRSVRELGMKYLPVEQVIKDQYEAWVRMKEQH</sequence>
<evidence type="ECO:0000256" key="1">
    <source>
        <dbReference type="ARBA" id="ARBA00023002"/>
    </source>
</evidence>
<evidence type="ECO:0000259" key="3">
    <source>
        <dbReference type="Pfam" id="PF01370"/>
    </source>
</evidence>
<dbReference type="SUPFAM" id="SSF51735">
    <property type="entry name" value="NAD(P)-binding Rossmann-fold domains"/>
    <property type="match status" value="1"/>
</dbReference>
<organism evidence="4 5">
    <name type="scientific">Aspergillus aculeatus (strain ATCC 16872 / CBS 172.66 / WB 5094)</name>
    <dbReference type="NCBI Taxonomy" id="690307"/>
    <lineage>
        <taxon>Eukaryota</taxon>
        <taxon>Fungi</taxon>
        <taxon>Dikarya</taxon>
        <taxon>Ascomycota</taxon>
        <taxon>Pezizomycotina</taxon>
        <taxon>Eurotiomycetes</taxon>
        <taxon>Eurotiomycetidae</taxon>
        <taxon>Eurotiales</taxon>
        <taxon>Aspergillaceae</taxon>
        <taxon>Aspergillus</taxon>
        <taxon>Aspergillus subgen. Circumdati</taxon>
    </lineage>
</organism>
<dbReference type="AlphaFoldDB" id="A0A1L9WRX7"/>
<evidence type="ECO:0000313" key="4">
    <source>
        <dbReference type="EMBL" id="OJJ98983.1"/>
    </source>
</evidence>
<comment type="similarity">
    <text evidence="2">Belongs to the NAD(P)-dependent epimerase/dehydratase family. Dihydroflavonol-4-reductase subfamily.</text>
</comment>
<dbReference type="Gene3D" id="3.40.50.720">
    <property type="entry name" value="NAD(P)-binding Rossmann-like Domain"/>
    <property type="match status" value="1"/>
</dbReference>
<dbReference type="InterPro" id="IPR001509">
    <property type="entry name" value="Epimerase_deHydtase"/>
</dbReference>
<dbReference type="Pfam" id="PF01370">
    <property type="entry name" value="Epimerase"/>
    <property type="match status" value="1"/>
</dbReference>
<keyword evidence="1" id="KW-0560">Oxidoreductase</keyword>
<proteinExistence type="inferred from homology"/>
<dbReference type="OMA" id="EAWKMHD"/>
<gene>
    <name evidence="4" type="ORF">ASPACDRAFT_30838</name>
</gene>
<dbReference type="Proteomes" id="UP000184546">
    <property type="component" value="Unassembled WGS sequence"/>
</dbReference>
<accession>A0A1L9WRX7</accession>
<dbReference type="RefSeq" id="XP_020055323.1">
    <property type="nucleotide sequence ID" value="XM_020199764.1"/>
</dbReference>
<dbReference type="VEuPathDB" id="FungiDB:ASPACDRAFT_30838"/>
<evidence type="ECO:0000256" key="2">
    <source>
        <dbReference type="ARBA" id="ARBA00023445"/>
    </source>
</evidence>
<dbReference type="PANTHER" id="PTHR10366">
    <property type="entry name" value="NAD DEPENDENT EPIMERASE/DEHYDRATASE"/>
    <property type="match status" value="1"/>
</dbReference>
<dbReference type="InterPro" id="IPR050425">
    <property type="entry name" value="NAD(P)_dehydrat-like"/>
</dbReference>
<protein>
    <recommendedName>
        <fullName evidence="3">NAD-dependent epimerase/dehydratase domain-containing protein</fullName>
    </recommendedName>
</protein>
<keyword evidence="5" id="KW-1185">Reference proteome</keyword>
<dbReference type="GO" id="GO:0016616">
    <property type="term" value="F:oxidoreductase activity, acting on the CH-OH group of donors, NAD or NADP as acceptor"/>
    <property type="evidence" value="ECO:0007669"/>
    <property type="project" value="TreeGrafter"/>
</dbReference>
<dbReference type="FunFam" id="3.40.50.720:FF:000085">
    <property type="entry name" value="Dihydroflavonol reductase"/>
    <property type="match status" value="1"/>
</dbReference>
<name>A0A1L9WRX7_ASPA1</name>
<dbReference type="OrthoDB" id="2735536at2759"/>
<dbReference type="InterPro" id="IPR036291">
    <property type="entry name" value="NAD(P)-bd_dom_sf"/>
</dbReference>
<reference evidence="5" key="1">
    <citation type="journal article" date="2017" name="Genome Biol.">
        <title>Comparative genomics reveals high biological diversity and specific adaptations in the industrially and medically important fungal genus Aspergillus.</title>
        <authorList>
            <person name="de Vries R.P."/>
            <person name="Riley R."/>
            <person name="Wiebenga A."/>
            <person name="Aguilar-Osorio G."/>
            <person name="Amillis S."/>
            <person name="Uchima C.A."/>
            <person name="Anderluh G."/>
            <person name="Asadollahi M."/>
            <person name="Askin M."/>
            <person name="Barry K."/>
            <person name="Battaglia E."/>
            <person name="Bayram O."/>
            <person name="Benocci T."/>
            <person name="Braus-Stromeyer S.A."/>
            <person name="Caldana C."/>
            <person name="Canovas D."/>
            <person name="Cerqueira G.C."/>
            <person name="Chen F."/>
            <person name="Chen W."/>
            <person name="Choi C."/>
            <person name="Clum A."/>
            <person name="Dos Santos R.A."/>
            <person name="Damasio A.R."/>
            <person name="Diallinas G."/>
            <person name="Emri T."/>
            <person name="Fekete E."/>
            <person name="Flipphi M."/>
            <person name="Freyberg S."/>
            <person name="Gallo A."/>
            <person name="Gournas C."/>
            <person name="Habgood R."/>
            <person name="Hainaut M."/>
            <person name="Harispe M.L."/>
            <person name="Henrissat B."/>
            <person name="Hilden K.S."/>
            <person name="Hope R."/>
            <person name="Hossain A."/>
            <person name="Karabika E."/>
            <person name="Karaffa L."/>
            <person name="Karanyi Z."/>
            <person name="Krasevec N."/>
            <person name="Kuo A."/>
            <person name="Kusch H."/>
            <person name="LaButti K."/>
            <person name="Lagendijk E.L."/>
            <person name="Lapidus A."/>
            <person name="Levasseur A."/>
            <person name="Lindquist E."/>
            <person name="Lipzen A."/>
            <person name="Logrieco A.F."/>
            <person name="MacCabe A."/>
            <person name="Maekelae M.R."/>
            <person name="Malavazi I."/>
            <person name="Melin P."/>
            <person name="Meyer V."/>
            <person name="Mielnichuk N."/>
            <person name="Miskei M."/>
            <person name="Molnar A.P."/>
            <person name="Mule G."/>
            <person name="Ngan C.Y."/>
            <person name="Orejas M."/>
            <person name="Orosz E."/>
            <person name="Ouedraogo J.P."/>
            <person name="Overkamp K.M."/>
            <person name="Park H.-S."/>
            <person name="Perrone G."/>
            <person name="Piumi F."/>
            <person name="Punt P.J."/>
            <person name="Ram A.F."/>
            <person name="Ramon A."/>
            <person name="Rauscher S."/>
            <person name="Record E."/>
            <person name="Riano-Pachon D.M."/>
            <person name="Robert V."/>
            <person name="Roehrig J."/>
            <person name="Ruller R."/>
            <person name="Salamov A."/>
            <person name="Salih N.S."/>
            <person name="Samson R.A."/>
            <person name="Sandor E."/>
            <person name="Sanguinetti M."/>
            <person name="Schuetze T."/>
            <person name="Sepcic K."/>
            <person name="Shelest E."/>
            <person name="Sherlock G."/>
            <person name="Sophianopoulou V."/>
            <person name="Squina F.M."/>
            <person name="Sun H."/>
            <person name="Susca A."/>
            <person name="Todd R.B."/>
            <person name="Tsang A."/>
            <person name="Unkles S.E."/>
            <person name="van de Wiele N."/>
            <person name="van Rossen-Uffink D."/>
            <person name="Oliveira J.V."/>
            <person name="Vesth T.C."/>
            <person name="Visser J."/>
            <person name="Yu J.-H."/>
            <person name="Zhou M."/>
            <person name="Andersen M.R."/>
            <person name="Archer D.B."/>
            <person name="Baker S.E."/>
            <person name="Benoit I."/>
            <person name="Brakhage A.A."/>
            <person name="Braus G.H."/>
            <person name="Fischer R."/>
            <person name="Frisvad J.C."/>
            <person name="Goldman G.H."/>
            <person name="Houbraken J."/>
            <person name="Oakley B."/>
            <person name="Pocsi I."/>
            <person name="Scazzocchio C."/>
            <person name="Seiboth B."/>
            <person name="vanKuyk P.A."/>
            <person name="Wortman J."/>
            <person name="Dyer P.S."/>
            <person name="Grigoriev I.V."/>
        </authorList>
    </citation>
    <scope>NUCLEOTIDE SEQUENCE [LARGE SCALE GENOMIC DNA]</scope>
    <source>
        <strain evidence="5">ATCC 16872 / CBS 172.66 / WB 5094</strain>
    </source>
</reference>
<dbReference type="STRING" id="690307.A0A1L9WRX7"/>
<dbReference type="EMBL" id="KV878979">
    <property type="protein sequence ID" value="OJJ98983.1"/>
    <property type="molecule type" value="Genomic_DNA"/>
</dbReference>
<dbReference type="GeneID" id="30973578"/>
<evidence type="ECO:0000313" key="5">
    <source>
        <dbReference type="Proteomes" id="UP000184546"/>
    </source>
</evidence>
<feature type="domain" description="NAD-dependent epimerase/dehydratase" evidence="3">
    <location>
        <begin position="5"/>
        <end position="248"/>
    </location>
</feature>
<dbReference type="PANTHER" id="PTHR10366:SF564">
    <property type="entry name" value="STEROL-4-ALPHA-CARBOXYLATE 3-DEHYDROGENASE, DECARBOXYLATING"/>
    <property type="match status" value="1"/>
</dbReference>